<evidence type="ECO:0000259" key="8">
    <source>
        <dbReference type="PROSITE" id="PS50250"/>
    </source>
</evidence>
<dbReference type="OrthoDB" id="422427at2759"/>
<evidence type="ECO:0000256" key="2">
    <source>
        <dbReference type="ARBA" id="ARBA00004496"/>
    </source>
</evidence>
<evidence type="ECO:0000256" key="7">
    <source>
        <dbReference type="SAM" id="Coils"/>
    </source>
</evidence>
<dbReference type="Pfam" id="PF01399">
    <property type="entry name" value="PCI"/>
    <property type="match status" value="1"/>
</dbReference>
<evidence type="ECO:0000313" key="10">
    <source>
        <dbReference type="Proteomes" id="UP001140453"/>
    </source>
</evidence>
<comment type="subcellular location">
    <subcellularLocation>
        <location evidence="2">Cytoplasm</location>
    </subcellularLocation>
    <subcellularLocation>
        <location evidence="1">Nucleus</location>
    </subcellularLocation>
</comment>
<keyword evidence="5" id="KW-0736">Signalosome</keyword>
<keyword evidence="6" id="KW-0539">Nucleus</keyword>
<evidence type="ECO:0000313" key="9">
    <source>
        <dbReference type="EMBL" id="KAJ4391918.1"/>
    </source>
</evidence>
<dbReference type="PANTHER" id="PTHR14145">
    <property type="entry name" value="26S PROTESOME SUBUNIT 6"/>
    <property type="match status" value="1"/>
</dbReference>
<evidence type="ECO:0000256" key="1">
    <source>
        <dbReference type="ARBA" id="ARBA00004123"/>
    </source>
</evidence>
<dbReference type="SMART" id="SM00088">
    <property type="entry name" value="PINT"/>
    <property type="match status" value="1"/>
</dbReference>
<evidence type="ECO:0000256" key="4">
    <source>
        <dbReference type="ARBA" id="ARBA00022490"/>
    </source>
</evidence>
<dbReference type="GO" id="GO:0005737">
    <property type="term" value="C:cytoplasm"/>
    <property type="evidence" value="ECO:0007669"/>
    <property type="project" value="UniProtKB-SubCell"/>
</dbReference>
<dbReference type="Proteomes" id="UP001140453">
    <property type="component" value="Unassembled WGS sequence"/>
</dbReference>
<reference evidence="9" key="1">
    <citation type="submission" date="2022-10" db="EMBL/GenBank/DDBJ databases">
        <title>Tapping the CABI collections for fungal endophytes: first genome assemblies for Collariella, Neodidymelliopsis, Ascochyta clinopodiicola, Didymella pomorum, Didymosphaeria variabile, Neocosmospora piperis and Neocucurbitaria cava.</title>
        <authorList>
            <person name="Hill R."/>
        </authorList>
    </citation>
    <scope>NUCLEOTIDE SEQUENCE</scope>
    <source>
        <strain evidence="9">IMI 355082</strain>
    </source>
</reference>
<proteinExistence type="inferred from homology"/>
<keyword evidence="4" id="KW-0963">Cytoplasm</keyword>
<protein>
    <recommendedName>
        <fullName evidence="8">PCI domain-containing protein</fullName>
    </recommendedName>
</protein>
<dbReference type="InterPro" id="IPR019585">
    <property type="entry name" value="Rpn7/CSN1"/>
</dbReference>
<feature type="domain" description="PCI" evidence="8">
    <location>
        <begin position="221"/>
        <end position="391"/>
    </location>
</feature>
<dbReference type="Pfam" id="PF10602">
    <property type="entry name" value="RPN7"/>
    <property type="match status" value="1"/>
</dbReference>
<sequence>MAGLQVAQIQTNNADIIVTDVPKLDLETYIQNYRGRTRLNRLTSIASHSTVLAVDALKLAAREVVENGKDVQLYRNIVEDLRTIDPSDAAAIYDAQWADKTEKANKAELTRLEGELKGYKNNLVKESIRMGNEDLAKHFESMGELNQSYEVYAKMRADASSTKHIIEVGLHLARVSVLRRDWSMVIANVNKMAGLQTDSGDKSIQALSNILYGIGLVGQGKYPEAAQAFLQVDPTIEPSLYDEFASPNDIATYGGLLALATLDRPGLSKFLDNSPFRTFLELEPHFRRAISQFVNGRYSACLAILESYRSDYLLDIYLQPHVTTLYSLIRVKCIFHFLQPFSCVTIDSMNAAFAPPGGSIEPELEDMIRNGGLMARIDPIDRVITTANVDPRAKMQAEALAAVRQYEKDAIDRIRRIAIVSADLEVKGKHKGRGDRLGQGDPALRGVGWGGNRLL</sequence>
<evidence type="ECO:0000256" key="3">
    <source>
        <dbReference type="ARBA" id="ARBA00008793"/>
    </source>
</evidence>
<name>A0A9W8YUL0_9PEZI</name>
<dbReference type="GO" id="GO:0008180">
    <property type="term" value="C:COP9 signalosome"/>
    <property type="evidence" value="ECO:0007669"/>
    <property type="project" value="UniProtKB-KW"/>
</dbReference>
<dbReference type="EMBL" id="JAPEVB010000003">
    <property type="protein sequence ID" value="KAJ4391918.1"/>
    <property type="molecule type" value="Genomic_DNA"/>
</dbReference>
<gene>
    <name evidence="9" type="ORF">N0V93_005538</name>
</gene>
<comment type="similarity">
    <text evidence="3">Belongs to the CSN1 family.</text>
</comment>
<dbReference type="InterPro" id="IPR000717">
    <property type="entry name" value="PCI_dom"/>
</dbReference>
<feature type="coiled-coil region" evidence="7">
    <location>
        <begin position="102"/>
        <end position="129"/>
    </location>
</feature>
<keyword evidence="10" id="KW-1185">Reference proteome</keyword>
<dbReference type="InterPro" id="IPR045135">
    <property type="entry name" value="Rpn7_N"/>
</dbReference>
<accession>A0A9W8YUL0</accession>
<dbReference type="PROSITE" id="PS50250">
    <property type="entry name" value="PCI"/>
    <property type="match status" value="1"/>
</dbReference>
<dbReference type="Gene3D" id="1.25.40.570">
    <property type="match status" value="1"/>
</dbReference>
<dbReference type="SUPFAM" id="SSF46785">
    <property type="entry name" value="Winged helix' DNA-binding domain"/>
    <property type="match status" value="1"/>
</dbReference>
<keyword evidence="7" id="KW-0175">Coiled coil</keyword>
<organism evidence="9 10">
    <name type="scientific">Gnomoniopsis smithogilvyi</name>
    <dbReference type="NCBI Taxonomy" id="1191159"/>
    <lineage>
        <taxon>Eukaryota</taxon>
        <taxon>Fungi</taxon>
        <taxon>Dikarya</taxon>
        <taxon>Ascomycota</taxon>
        <taxon>Pezizomycotina</taxon>
        <taxon>Sordariomycetes</taxon>
        <taxon>Sordariomycetidae</taxon>
        <taxon>Diaporthales</taxon>
        <taxon>Gnomoniaceae</taxon>
        <taxon>Gnomoniopsis</taxon>
    </lineage>
</organism>
<comment type="caution">
    <text evidence="9">The sequence shown here is derived from an EMBL/GenBank/DDBJ whole genome shotgun (WGS) entry which is preliminary data.</text>
</comment>
<evidence type="ECO:0000256" key="5">
    <source>
        <dbReference type="ARBA" id="ARBA00022790"/>
    </source>
</evidence>
<evidence type="ECO:0000256" key="6">
    <source>
        <dbReference type="ARBA" id="ARBA00023242"/>
    </source>
</evidence>
<dbReference type="InterPro" id="IPR036390">
    <property type="entry name" value="WH_DNA-bd_sf"/>
</dbReference>
<dbReference type="PANTHER" id="PTHR14145:SF2">
    <property type="entry name" value="COP9 SIGNALOSOME COMPLEX SUBUNIT 1"/>
    <property type="match status" value="1"/>
</dbReference>
<dbReference type="AlphaFoldDB" id="A0A9W8YUL0"/>